<keyword evidence="3" id="KW-1185">Reference proteome</keyword>
<feature type="transmembrane region" description="Helical" evidence="1">
    <location>
        <begin position="77"/>
        <end position="95"/>
    </location>
</feature>
<feature type="transmembrane region" description="Helical" evidence="1">
    <location>
        <begin position="102"/>
        <end position="119"/>
    </location>
</feature>
<dbReference type="EMBL" id="CP017641">
    <property type="protein sequence ID" value="APZ91964.1"/>
    <property type="molecule type" value="Genomic_DNA"/>
</dbReference>
<sequence length="158" mass="16471">MRSPAPVLQRKVRTMSPIVRNSLAVSAGLVIGSIVNMSIVTVGPMLIPPPEGVDLSDMDKLAGNLLLLKPANFVPPWLAHALGTLTGAFVAAKLAASHQMKLAIVIGVMFLMGGIAMVAKIGGPIWFAALDLIGAYLPMAYIGGRFGSTNKTPMAEGH</sequence>
<gene>
    <name evidence="2" type="ORF">Fuma_01565</name>
</gene>
<reference evidence="2 3" key="1">
    <citation type="journal article" date="2016" name="Front. Microbiol.">
        <title>Fuerstia marisgermanicae gen. nov., sp. nov., an Unusual Member of the Phylum Planctomycetes from the German Wadden Sea.</title>
        <authorList>
            <person name="Kohn T."/>
            <person name="Heuer A."/>
            <person name="Jogler M."/>
            <person name="Vollmers J."/>
            <person name="Boedeker C."/>
            <person name="Bunk B."/>
            <person name="Rast P."/>
            <person name="Borchert D."/>
            <person name="Glockner I."/>
            <person name="Freese H.M."/>
            <person name="Klenk H.P."/>
            <person name="Overmann J."/>
            <person name="Kaster A.K."/>
            <person name="Rohde M."/>
            <person name="Wiegand S."/>
            <person name="Jogler C."/>
        </authorList>
    </citation>
    <scope>NUCLEOTIDE SEQUENCE [LARGE SCALE GENOMIC DNA]</scope>
    <source>
        <strain evidence="2 3">NH11</strain>
    </source>
</reference>
<evidence type="ECO:0000256" key="1">
    <source>
        <dbReference type="SAM" id="Phobius"/>
    </source>
</evidence>
<dbReference type="Proteomes" id="UP000187735">
    <property type="component" value="Chromosome"/>
</dbReference>
<keyword evidence="1" id="KW-1133">Transmembrane helix</keyword>
<feature type="transmembrane region" description="Helical" evidence="1">
    <location>
        <begin position="125"/>
        <end position="144"/>
    </location>
</feature>
<keyword evidence="1" id="KW-0472">Membrane</keyword>
<evidence type="ECO:0000313" key="2">
    <source>
        <dbReference type="EMBL" id="APZ91964.1"/>
    </source>
</evidence>
<feature type="transmembrane region" description="Helical" evidence="1">
    <location>
        <begin position="21"/>
        <end position="47"/>
    </location>
</feature>
<dbReference type="KEGG" id="fmr:Fuma_01565"/>
<accession>A0A1P8WD44</accession>
<evidence type="ECO:0000313" key="3">
    <source>
        <dbReference type="Proteomes" id="UP000187735"/>
    </source>
</evidence>
<dbReference type="AlphaFoldDB" id="A0A1P8WD44"/>
<protein>
    <submittedName>
        <fullName evidence="2">Uncharacterized protein</fullName>
    </submittedName>
</protein>
<keyword evidence="1" id="KW-0812">Transmembrane</keyword>
<organism evidence="2 3">
    <name type="scientific">Fuerstiella marisgermanici</name>
    <dbReference type="NCBI Taxonomy" id="1891926"/>
    <lineage>
        <taxon>Bacteria</taxon>
        <taxon>Pseudomonadati</taxon>
        <taxon>Planctomycetota</taxon>
        <taxon>Planctomycetia</taxon>
        <taxon>Planctomycetales</taxon>
        <taxon>Planctomycetaceae</taxon>
        <taxon>Fuerstiella</taxon>
    </lineage>
</organism>
<proteinExistence type="predicted"/>
<name>A0A1P8WD44_9PLAN</name>
<dbReference type="STRING" id="1891926.Fuma_01565"/>